<protein>
    <submittedName>
        <fullName evidence="1">Uncharacterized protein</fullName>
    </submittedName>
</protein>
<evidence type="ECO:0000313" key="2">
    <source>
        <dbReference type="Proteomes" id="UP001206925"/>
    </source>
</evidence>
<dbReference type="EMBL" id="JAMZMK010007964">
    <property type="protein sequence ID" value="KAI7742546.1"/>
    <property type="molecule type" value="Genomic_DNA"/>
</dbReference>
<organism evidence="1 2">
    <name type="scientific">Ambrosia artemisiifolia</name>
    <name type="common">Common ragweed</name>
    <dbReference type="NCBI Taxonomy" id="4212"/>
    <lineage>
        <taxon>Eukaryota</taxon>
        <taxon>Viridiplantae</taxon>
        <taxon>Streptophyta</taxon>
        <taxon>Embryophyta</taxon>
        <taxon>Tracheophyta</taxon>
        <taxon>Spermatophyta</taxon>
        <taxon>Magnoliopsida</taxon>
        <taxon>eudicotyledons</taxon>
        <taxon>Gunneridae</taxon>
        <taxon>Pentapetalae</taxon>
        <taxon>asterids</taxon>
        <taxon>campanulids</taxon>
        <taxon>Asterales</taxon>
        <taxon>Asteraceae</taxon>
        <taxon>Asteroideae</taxon>
        <taxon>Heliantheae alliance</taxon>
        <taxon>Heliantheae</taxon>
        <taxon>Ambrosia</taxon>
    </lineage>
</organism>
<keyword evidence="2" id="KW-1185">Reference proteome</keyword>
<gene>
    <name evidence="1" type="ORF">M8C21_027935</name>
</gene>
<sequence length="101" mass="11668">MWIVSYLVTEGCDIKKDEECQARPKTYSDAALLIMKLQHKYPVQVGYMAASFAQDIVEKSWNYKILKVLFTSVAMSRFSTYEIGGTLHNCLRSFIRVQEYA</sequence>
<evidence type="ECO:0000313" key="1">
    <source>
        <dbReference type="EMBL" id="KAI7742546.1"/>
    </source>
</evidence>
<proteinExistence type="predicted"/>
<dbReference type="Proteomes" id="UP001206925">
    <property type="component" value="Unassembled WGS sequence"/>
</dbReference>
<dbReference type="AlphaFoldDB" id="A0AAD5CIM6"/>
<reference evidence="1" key="1">
    <citation type="submission" date="2022-06" db="EMBL/GenBank/DDBJ databases">
        <title>Uncovering the hologenomic basis of an extraordinary plant invasion.</title>
        <authorList>
            <person name="Bieker V.C."/>
            <person name="Martin M.D."/>
            <person name="Gilbert T."/>
            <person name="Hodgins K."/>
            <person name="Battlay P."/>
            <person name="Petersen B."/>
            <person name="Wilson J."/>
        </authorList>
    </citation>
    <scope>NUCLEOTIDE SEQUENCE</scope>
    <source>
        <strain evidence="1">AA19_3_7</strain>
        <tissue evidence="1">Leaf</tissue>
    </source>
</reference>
<accession>A0AAD5CIM6</accession>
<feature type="non-terminal residue" evidence="1">
    <location>
        <position position="1"/>
    </location>
</feature>
<name>A0AAD5CIM6_AMBAR</name>
<comment type="caution">
    <text evidence="1">The sequence shown here is derived from an EMBL/GenBank/DDBJ whole genome shotgun (WGS) entry which is preliminary data.</text>
</comment>